<proteinExistence type="predicted"/>
<accession>F4QP36</accession>
<evidence type="ECO:0000313" key="1">
    <source>
        <dbReference type="EMBL" id="EGF91094.1"/>
    </source>
</evidence>
<dbReference type="RefSeq" id="WP_006273282.1">
    <property type="nucleotide sequence ID" value="NZ_GL883078.1"/>
</dbReference>
<dbReference type="EMBL" id="GL883078">
    <property type="protein sequence ID" value="EGF91094.1"/>
    <property type="molecule type" value="Genomic_DNA"/>
</dbReference>
<dbReference type="HOGENOM" id="CLU_2713646_0_0_5"/>
<evidence type="ECO:0000313" key="2">
    <source>
        <dbReference type="Proteomes" id="UP000006512"/>
    </source>
</evidence>
<dbReference type="AlphaFoldDB" id="F4QP36"/>
<reference evidence="2" key="1">
    <citation type="submission" date="2011-03" db="EMBL/GenBank/DDBJ databases">
        <title>Draft genome sequence of Brevundimonas diminuta.</title>
        <authorList>
            <person name="Brown P.J.B."/>
            <person name="Buechlein A."/>
            <person name="Hemmerich C."/>
            <person name="Brun Y.V."/>
        </authorList>
    </citation>
    <scope>NUCLEOTIDE SEQUENCE [LARGE SCALE GENOMIC DNA]</scope>
    <source>
        <strain evidence="2">C19</strain>
    </source>
</reference>
<organism evidence="1 2">
    <name type="scientific">Asticcacaulis biprosthecium C19</name>
    <dbReference type="NCBI Taxonomy" id="715226"/>
    <lineage>
        <taxon>Bacteria</taxon>
        <taxon>Pseudomonadati</taxon>
        <taxon>Pseudomonadota</taxon>
        <taxon>Alphaproteobacteria</taxon>
        <taxon>Caulobacterales</taxon>
        <taxon>Caulobacteraceae</taxon>
        <taxon>Asticcacaulis</taxon>
    </lineage>
</organism>
<dbReference type="Proteomes" id="UP000006512">
    <property type="component" value="Unassembled WGS sequence"/>
</dbReference>
<name>F4QP36_9CAUL</name>
<gene>
    <name evidence="1" type="ORF">ABI_25070</name>
</gene>
<sequence length="72" mass="7748">MTLSTNSNREINLIIQLANGLATALEINGSRVELLELWAEELVALREAHDLLLSAGLQPPAAVVNVLRMAGE</sequence>
<keyword evidence="2" id="KW-1185">Reference proteome</keyword>
<protein>
    <submittedName>
        <fullName evidence="1">Uncharacterized protein</fullName>
    </submittedName>
</protein>